<dbReference type="PANTHER" id="PTHR12143">
    <property type="entry name" value="PEPTIDE N-GLYCANASE PNGASE -RELATED"/>
    <property type="match status" value="1"/>
</dbReference>
<dbReference type="GO" id="GO:0005975">
    <property type="term" value="P:carbohydrate metabolic process"/>
    <property type="evidence" value="ECO:0007669"/>
    <property type="project" value="InterPro"/>
</dbReference>
<evidence type="ECO:0000259" key="2">
    <source>
        <dbReference type="Pfam" id="PF17678"/>
    </source>
</evidence>
<dbReference type="Pfam" id="PF17678">
    <property type="entry name" value="Glyco_hydro_92N"/>
    <property type="match status" value="1"/>
</dbReference>
<dbReference type="InterPro" id="IPR050883">
    <property type="entry name" value="PNGase"/>
</dbReference>
<dbReference type="AlphaFoldDB" id="A0A430AXN7"/>
<dbReference type="InterPro" id="IPR041371">
    <property type="entry name" value="GH92_N"/>
</dbReference>
<keyword evidence="4" id="KW-1185">Reference proteome</keyword>
<dbReference type="RefSeq" id="WP_126812880.1">
    <property type="nucleotide sequence ID" value="NZ_NGKC01000004.1"/>
</dbReference>
<dbReference type="NCBIfam" id="TIGR01180">
    <property type="entry name" value="aman2_put"/>
    <property type="match status" value="1"/>
</dbReference>
<dbReference type="GO" id="GO:0006516">
    <property type="term" value="P:glycoprotein catabolic process"/>
    <property type="evidence" value="ECO:0007669"/>
    <property type="project" value="TreeGrafter"/>
</dbReference>
<evidence type="ECO:0000313" key="3">
    <source>
        <dbReference type="EMBL" id="RSU12830.1"/>
    </source>
</evidence>
<protein>
    <submittedName>
        <fullName evidence="3">Alpha-mannosidase</fullName>
    </submittedName>
</protein>
<dbReference type="InterPro" id="IPR012939">
    <property type="entry name" value="Glyco_hydro_92"/>
</dbReference>
<dbReference type="Gene3D" id="1.20.1610.10">
    <property type="entry name" value="alpha-1,2-mannosidases domains"/>
    <property type="match status" value="1"/>
</dbReference>
<dbReference type="EMBL" id="NGKC01000004">
    <property type="protein sequence ID" value="RSU12830.1"/>
    <property type="molecule type" value="Genomic_DNA"/>
</dbReference>
<feature type="domain" description="Glycosyl hydrolase family 92" evidence="1">
    <location>
        <begin position="235"/>
        <end position="706"/>
    </location>
</feature>
<evidence type="ECO:0000313" key="4">
    <source>
        <dbReference type="Proteomes" id="UP000286773"/>
    </source>
</evidence>
<evidence type="ECO:0000259" key="1">
    <source>
        <dbReference type="Pfam" id="PF07971"/>
    </source>
</evidence>
<dbReference type="Gene3D" id="2.70.98.10">
    <property type="match status" value="1"/>
</dbReference>
<proteinExistence type="predicted"/>
<reference evidence="3 4" key="1">
    <citation type="submission" date="2017-05" db="EMBL/GenBank/DDBJ databases">
        <title>Vagococcus spp. assemblies.</title>
        <authorList>
            <person name="Gulvik C.A."/>
        </authorList>
    </citation>
    <scope>NUCLEOTIDE SEQUENCE [LARGE SCALE GENOMIC DNA]</scope>
    <source>
        <strain evidence="3 4">LMG 24798</strain>
    </source>
</reference>
<dbReference type="InterPro" id="IPR005887">
    <property type="entry name" value="GH92_a_mannosidase_put"/>
</dbReference>
<name>A0A430AXN7_9ENTE</name>
<sequence length="728" mass="82951">MLHSIDTRHGTDNNRHYSNGNTLPITGVPFGMNYFCLQTTSEQGSWWFHPHHRTVQGIRLTHQPSPWMGDFSHLLLSPVAGSLSSTDLLMQQGSYKPEEAACHPHYLSYYHIRYRIRCELAPSTYGAHLRMTYHQPDKEKKLLLTLPGRFAVRYSADDHCLRGHIINYSGCEDPDFKMYIAMQCVTPASLSENGQKADELQGENGSVMLTFADSGHADEQQVTVILATSFISQAQADLNLARLTQTTFDEQTLQAERLWLNQLEKITVTDRDKSRVDLFYQMLYRCFLFPQKMYELDAQNRPIHYDTFSKSVQDGYLYTNNGFWDTYKTVYPLFSLIAVPEYEEMLEGFLNSYRHTGFLPKWLSPDERGLMPGTLVDAVIADAAVKNIRADLMPEFLEAMLTGATTQSGHPNYGRQGTRDYLALGYVPNTYHESVNHTQDYAYSDFCIGQVASSLGKQELAEAYYRSSQNYRHLVSQESGLMRSKTPDGNFSEPFRPTSWGKDYTEGSAWQNSFAVFHDFQGLIEAHGGEAAFTEHLTELCNTPACFEVGGYGFEIHEMSEFAAFDFGQIAISNQPSFHLPYLFHYVKQPHIGSHLLKELMTRAFHHGYDGYPGDENNGSMSGWFIFNSLGFYPVTPGTAEYVLGIPLFDEAVIHLSNGNRLNIKARQNVPQYHYVKRIYRNQTEHSPLFVTHDDLMTGGTLTFELCLVPQTRPFQERDLPFSLTSRQ</sequence>
<gene>
    <name evidence="3" type="ORF">CBF27_04645</name>
</gene>
<feature type="domain" description="Glycosyl hydrolase family 92 N-terminal" evidence="2">
    <location>
        <begin position="5"/>
        <end position="229"/>
    </location>
</feature>
<dbReference type="InterPro" id="IPR014718">
    <property type="entry name" value="GH-type_carb-bd"/>
</dbReference>
<dbReference type="GO" id="GO:0005829">
    <property type="term" value="C:cytosol"/>
    <property type="evidence" value="ECO:0007669"/>
    <property type="project" value="TreeGrafter"/>
</dbReference>
<accession>A0A430AXN7</accession>
<dbReference type="InterPro" id="IPR008928">
    <property type="entry name" value="6-hairpin_glycosidase_sf"/>
</dbReference>
<dbReference type="SUPFAM" id="SSF48208">
    <property type="entry name" value="Six-hairpin glycosidases"/>
    <property type="match status" value="1"/>
</dbReference>
<dbReference type="OrthoDB" id="9804511at2"/>
<organism evidence="3 4">
    <name type="scientific">Vagococcus acidifermentans</name>
    <dbReference type="NCBI Taxonomy" id="564710"/>
    <lineage>
        <taxon>Bacteria</taxon>
        <taxon>Bacillati</taxon>
        <taxon>Bacillota</taxon>
        <taxon>Bacilli</taxon>
        <taxon>Lactobacillales</taxon>
        <taxon>Enterococcaceae</taxon>
        <taxon>Vagococcus</taxon>
    </lineage>
</organism>
<dbReference type="PANTHER" id="PTHR12143:SF43">
    <property type="entry name" value="PUTATIVE-RELATED"/>
    <property type="match status" value="1"/>
</dbReference>
<dbReference type="Gene3D" id="3.30.2080.10">
    <property type="entry name" value="GH92 mannosidase domain"/>
    <property type="match status" value="1"/>
</dbReference>
<dbReference type="GO" id="GO:0000224">
    <property type="term" value="F:peptide-N4-(N-acetyl-beta-glucosaminyl)asparagine amidase activity"/>
    <property type="evidence" value="ECO:0007669"/>
    <property type="project" value="TreeGrafter"/>
</dbReference>
<dbReference type="GO" id="GO:0030246">
    <property type="term" value="F:carbohydrate binding"/>
    <property type="evidence" value="ECO:0007669"/>
    <property type="project" value="InterPro"/>
</dbReference>
<comment type="caution">
    <text evidence="3">The sequence shown here is derived from an EMBL/GenBank/DDBJ whole genome shotgun (WGS) entry which is preliminary data.</text>
</comment>
<dbReference type="Gene3D" id="1.20.1050.60">
    <property type="entry name" value="alpha-1,2-mannosidase"/>
    <property type="match status" value="1"/>
</dbReference>
<dbReference type="Proteomes" id="UP000286773">
    <property type="component" value="Unassembled WGS sequence"/>
</dbReference>
<dbReference type="Pfam" id="PF07971">
    <property type="entry name" value="Glyco_hydro_92"/>
    <property type="match status" value="1"/>
</dbReference>